<dbReference type="STRING" id="1891926.Fuma_05486"/>
<proteinExistence type="predicted"/>
<feature type="transmembrane region" description="Helical" evidence="6">
    <location>
        <begin position="358"/>
        <end position="379"/>
    </location>
</feature>
<dbReference type="PANTHER" id="PTHR30294:SF38">
    <property type="entry name" value="TRANSPORT PERMEASE PROTEIN"/>
    <property type="match status" value="1"/>
</dbReference>
<dbReference type="OrthoDB" id="266913at2"/>
<evidence type="ECO:0000256" key="6">
    <source>
        <dbReference type="SAM" id="Phobius"/>
    </source>
</evidence>
<dbReference type="AlphaFoldDB" id="A0A1P8WP38"/>
<feature type="transmembrane region" description="Helical" evidence="6">
    <location>
        <begin position="292"/>
        <end position="315"/>
    </location>
</feature>
<evidence type="ECO:0000256" key="1">
    <source>
        <dbReference type="ARBA" id="ARBA00004651"/>
    </source>
</evidence>
<feature type="transmembrane region" description="Helical" evidence="6">
    <location>
        <begin position="413"/>
        <end position="435"/>
    </location>
</feature>
<feature type="transmembrane region" description="Helical" evidence="6">
    <location>
        <begin position="20"/>
        <end position="40"/>
    </location>
</feature>
<reference evidence="8 9" key="1">
    <citation type="journal article" date="2016" name="Front. Microbiol.">
        <title>Fuerstia marisgermanicae gen. nov., sp. nov., an Unusual Member of the Phylum Planctomycetes from the German Wadden Sea.</title>
        <authorList>
            <person name="Kohn T."/>
            <person name="Heuer A."/>
            <person name="Jogler M."/>
            <person name="Vollmers J."/>
            <person name="Boedeker C."/>
            <person name="Bunk B."/>
            <person name="Rast P."/>
            <person name="Borchert D."/>
            <person name="Glockner I."/>
            <person name="Freese H.M."/>
            <person name="Klenk H.P."/>
            <person name="Overmann J."/>
            <person name="Kaster A.K."/>
            <person name="Rohde M."/>
            <person name="Wiegand S."/>
            <person name="Jogler C."/>
        </authorList>
    </citation>
    <scope>NUCLEOTIDE SEQUENCE [LARGE SCALE GENOMIC DNA]</scope>
    <source>
        <strain evidence="8 9">NH11</strain>
    </source>
</reference>
<dbReference type="RefSeq" id="WP_077026930.1">
    <property type="nucleotide sequence ID" value="NZ_CP017641.1"/>
</dbReference>
<evidence type="ECO:0000259" key="7">
    <source>
        <dbReference type="Pfam" id="PF12698"/>
    </source>
</evidence>
<evidence type="ECO:0000256" key="2">
    <source>
        <dbReference type="ARBA" id="ARBA00022475"/>
    </source>
</evidence>
<evidence type="ECO:0000313" key="9">
    <source>
        <dbReference type="Proteomes" id="UP000187735"/>
    </source>
</evidence>
<name>A0A1P8WP38_9PLAN</name>
<protein>
    <submittedName>
        <fullName evidence="8">ABC transporter efflux protein, DrrB family</fullName>
    </submittedName>
</protein>
<keyword evidence="2" id="KW-1003">Cell membrane</keyword>
<dbReference type="InterPro" id="IPR013525">
    <property type="entry name" value="ABC2_TM"/>
</dbReference>
<evidence type="ECO:0000256" key="4">
    <source>
        <dbReference type="ARBA" id="ARBA00022989"/>
    </source>
</evidence>
<organism evidence="8 9">
    <name type="scientific">Fuerstiella marisgermanici</name>
    <dbReference type="NCBI Taxonomy" id="1891926"/>
    <lineage>
        <taxon>Bacteria</taxon>
        <taxon>Pseudomonadati</taxon>
        <taxon>Planctomycetota</taxon>
        <taxon>Planctomycetia</taxon>
        <taxon>Planctomycetales</taxon>
        <taxon>Planctomycetaceae</taxon>
        <taxon>Fuerstiella</taxon>
    </lineage>
</organism>
<sequence length="439" mass="47091">MKRVLILAFKDLKLITRDKLGMFFMLGFPILMALFFGTIMGNAGASGSRSLKVAVVDLDNSDMSQRFVAALKENDVVSVAAMPEDEAVNSVRKGDHVGVVILPAGFGKTAGILWESGPAIRMGLDPSRKAEAGMLQGMVMQSMGQLVMARFQDPALMRTVIEDSKADISGDETIPPATRLVLNGLMDSLTNMFDSIERVNLENSDSDQSANSGFGGFELANIEQIDVSREVDPNSRAAVLKKVRSGWDISFPLSMVWAVLACVAGFATLIVREQTLGTDTRLMVAPVNRGQLLAGKGVACFICLTCVLSTMILIAVALGMRPLRWDLVALAVVSIGIGFVGLMLPMSLIGKTEQAVSGAVWGICTVMAMFGGGMIPVVFMPDFVQKLSDYVPVKWAVYAMEGAIWRGFSFREMLVPCGLLAIIGGVAGTVGVYLISRRN</sequence>
<dbReference type="Proteomes" id="UP000187735">
    <property type="component" value="Chromosome"/>
</dbReference>
<dbReference type="GO" id="GO:0140359">
    <property type="term" value="F:ABC-type transporter activity"/>
    <property type="evidence" value="ECO:0007669"/>
    <property type="project" value="InterPro"/>
</dbReference>
<dbReference type="GO" id="GO:0005886">
    <property type="term" value="C:plasma membrane"/>
    <property type="evidence" value="ECO:0007669"/>
    <property type="project" value="UniProtKB-SubCell"/>
</dbReference>
<keyword evidence="4 6" id="KW-1133">Transmembrane helix</keyword>
<evidence type="ECO:0000256" key="5">
    <source>
        <dbReference type="ARBA" id="ARBA00023136"/>
    </source>
</evidence>
<accession>A0A1P8WP38</accession>
<keyword evidence="3 6" id="KW-0812">Transmembrane</keyword>
<dbReference type="PANTHER" id="PTHR30294">
    <property type="entry name" value="MEMBRANE COMPONENT OF ABC TRANSPORTER YHHJ-RELATED"/>
    <property type="match status" value="1"/>
</dbReference>
<dbReference type="InterPro" id="IPR051449">
    <property type="entry name" value="ABC-2_transporter_component"/>
</dbReference>
<dbReference type="KEGG" id="fmr:Fuma_05486"/>
<dbReference type="EMBL" id="CP017641">
    <property type="protein sequence ID" value="APZ95824.1"/>
    <property type="molecule type" value="Genomic_DNA"/>
</dbReference>
<evidence type="ECO:0000256" key="3">
    <source>
        <dbReference type="ARBA" id="ARBA00022692"/>
    </source>
</evidence>
<comment type="subcellular location">
    <subcellularLocation>
        <location evidence="1">Cell membrane</location>
        <topology evidence="1">Multi-pass membrane protein</topology>
    </subcellularLocation>
</comment>
<dbReference type="Gene3D" id="3.40.1710.10">
    <property type="entry name" value="abc type-2 transporter like domain"/>
    <property type="match status" value="1"/>
</dbReference>
<feature type="domain" description="ABC-2 type transporter transmembrane" evidence="7">
    <location>
        <begin position="21"/>
        <end position="432"/>
    </location>
</feature>
<dbReference type="Pfam" id="PF12698">
    <property type="entry name" value="ABC2_membrane_3"/>
    <property type="match status" value="1"/>
</dbReference>
<evidence type="ECO:0000313" key="8">
    <source>
        <dbReference type="EMBL" id="APZ95824.1"/>
    </source>
</evidence>
<feature type="transmembrane region" description="Helical" evidence="6">
    <location>
        <begin position="327"/>
        <end position="346"/>
    </location>
</feature>
<keyword evidence="5 6" id="KW-0472">Membrane</keyword>
<feature type="transmembrane region" description="Helical" evidence="6">
    <location>
        <begin position="249"/>
        <end position="271"/>
    </location>
</feature>
<gene>
    <name evidence="8" type="ORF">Fuma_05486</name>
</gene>
<keyword evidence="9" id="KW-1185">Reference proteome</keyword>